<dbReference type="RefSeq" id="XP_030075176.1">
    <property type="nucleotide sequence ID" value="XM_030219316.1"/>
</dbReference>
<feature type="transmembrane region" description="Helical" evidence="5">
    <location>
        <begin position="177"/>
        <end position="197"/>
    </location>
</feature>
<dbReference type="RefSeq" id="XP_030075175.1">
    <property type="nucleotide sequence ID" value="XM_030219315.1"/>
</dbReference>
<dbReference type="Gene3D" id="1.20.1250.20">
    <property type="entry name" value="MFS general substrate transporter like domains"/>
    <property type="match status" value="1"/>
</dbReference>
<evidence type="ECO:0000259" key="6">
    <source>
        <dbReference type="PROSITE" id="PS50850"/>
    </source>
</evidence>
<evidence type="ECO:0000313" key="8">
    <source>
        <dbReference type="RefSeq" id="XP_030075175.1"/>
    </source>
</evidence>
<dbReference type="Pfam" id="PF00083">
    <property type="entry name" value="Sugar_tr"/>
    <property type="match status" value="1"/>
</dbReference>
<dbReference type="InterPro" id="IPR036259">
    <property type="entry name" value="MFS_trans_sf"/>
</dbReference>
<reference evidence="9" key="2">
    <citation type="submission" date="2025-04" db="UniProtKB">
        <authorList>
            <consortium name="RefSeq"/>
        </authorList>
    </citation>
    <scope>IDENTIFICATION</scope>
</reference>
<feature type="transmembrane region" description="Helical" evidence="5">
    <location>
        <begin position="153"/>
        <end position="170"/>
    </location>
</feature>
<dbReference type="AlphaFoldDB" id="A0A6P7ZFL4"/>
<evidence type="ECO:0000313" key="7">
    <source>
        <dbReference type="Proteomes" id="UP000515156"/>
    </source>
</evidence>
<keyword evidence="4 5" id="KW-0472">Membrane</keyword>
<reference evidence="7" key="1">
    <citation type="submission" date="2024-06" db="UniProtKB">
        <authorList>
            <consortium name="RefSeq"/>
        </authorList>
    </citation>
    <scope>NUCLEOTIDE SEQUENCE [LARGE SCALE GENOMIC DNA]</scope>
</reference>
<dbReference type="Proteomes" id="UP000515156">
    <property type="component" value="Chromosome 11"/>
</dbReference>
<dbReference type="GeneID" id="115480556"/>
<evidence type="ECO:0000256" key="5">
    <source>
        <dbReference type="SAM" id="Phobius"/>
    </source>
</evidence>
<sequence>MGFRKLIEEETRMGPFQMVHVTLLCFPLLLVPSHNLMQIFTAAVPAHRCHISIDGDHKANITHYPNTSGGANFSKDPWHAFVPMDADQKPEQCLRFKAPQWQLLAGNTSSVGYETEICIDGWEYDRSIFTSTIVSEWNLVCDLRSSKEFAQSIYMAGVLVGAFVFGGLADRFGRRSILLWCSLQIAVMGSGAAFAPNFPAYCIFRFFTGMGLSGLLLNDFSLAVEWIPIKFRDIVFTALGYCITLSQLILAGVAYGIRDWHYLQLALSLPYFIVFLYSWWVPESARWLVLNNKPEVALKTLKWVARMNGKQEEGENISLEALKAEIQKGVMAMTSRHSVFDLFRTPSMCKITCCMTLVWYAKDGDNTGSPGERFPGCNVALCLFVHCGAIPYSAQADRNGLHQYDDEAGGSGGPRNPDDQGLCLIPAHSCVWPSSYALQHPFYLSARDTWPAVSRHH</sequence>
<keyword evidence="2 5" id="KW-0812">Transmembrane</keyword>
<keyword evidence="3 5" id="KW-1133">Transmembrane helix</keyword>
<dbReference type="InterPro" id="IPR005828">
    <property type="entry name" value="MFS_sugar_transport-like"/>
</dbReference>
<evidence type="ECO:0000256" key="3">
    <source>
        <dbReference type="ARBA" id="ARBA00022989"/>
    </source>
</evidence>
<keyword evidence="7" id="KW-1185">Reference proteome</keyword>
<dbReference type="SUPFAM" id="SSF103473">
    <property type="entry name" value="MFS general substrate transporter"/>
    <property type="match status" value="1"/>
</dbReference>
<evidence type="ECO:0000313" key="9">
    <source>
        <dbReference type="RefSeq" id="XP_030075176.1"/>
    </source>
</evidence>
<evidence type="ECO:0000256" key="1">
    <source>
        <dbReference type="ARBA" id="ARBA00004141"/>
    </source>
</evidence>
<protein>
    <submittedName>
        <fullName evidence="8 9">Solute carrier family 22 member 6-B-like isoform X2</fullName>
    </submittedName>
</protein>
<feature type="domain" description="Major facilitator superfamily (MFS) profile" evidence="6">
    <location>
        <begin position="100"/>
        <end position="457"/>
    </location>
</feature>
<gene>
    <name evidence="8 9" type="primary">LOC115480556</name>
</gene>
<evidence type="ECO:0000256" key="4">
    <source>
        <dbReference type="ARBA" id="ARBA00023136"/>
    </source>
</evidence>
<dbReference type="PANTHER" id="PTHR24064">
    <property type="entry name" value="SOLUTE CARRIER FAMILY 22 MEMBER"/>
    <property type="match status" value="1"/>
</dbReference>
<accession>A0A6P7ZFL4</accession>
<feature type="transmembrane region" description="Helical" evidence="5">
    <location>
        <begin position="203"/>
        <end position="222"/>
    </location>
</feature>
<evidence type="ECO:0000256" key="2">
    <source>
        <dbReference type="ARBA" id="ARBA00022692"/>
    </source>
</evidence>
<comment type="subcellular location">
    <subcellularLocation>
        <location evidence="1">Membrane</location>
        <topology evidence="1">Multi-pass membrane protein</topology>
    </subcellularLocation>
</comment>
<feature type="transmembrane region" description="Helical" evidence="5">
    <location>
        <begin position="261"/>
        <end position="280"/>
    </location>
</feature>
<organism evidence="7 9">
    <name type="scientific">Microcaecilia unicolor</name>
    <dbReference type="NCBI Taxonomy" id="1415580"/>
    <lineage>
        <taxon>Eukaryota</taxon>
        <taxon>Metazoa</taxon>
        <taxon>Chordata</taxon>
        <taxon>Craniata</taxon>
        <taxon>Vertebrata</taxon>
        <taxon>Euteleostomi</taxon>
        <taxon>Amphibia</taxon>
        <taxon>Gymnophiona</taxon>
        <taxon>Siphonopidae</taxon>
        <taxon>Microcaecilia</taxon>
    </lineage>
</organism>
<name>A0A6P7ZFL4_9AMPH</name>
<dbReference type="GO" id="GO:0016020">
    <property type="term" value="C:membrane"/>
    <property type="evidence" value="ECO:0007669"/>
    <property type="project" value="UniProtKB-SubCell"/>
</dbReference>
<dbReference type="InterPro" id="IPR020846">
    <property type="entry name" value="MFS_dom"/>
</dbReference>
<dbReference type="PROSITE" id="PS50850">
    <property type="entry name" value="MFS"/>
    <property type="match status" value="1"/>
</dbReference>
<proteinExistence type="predicted"/>
<dbReference type="GO" id="GO:0022857">
    <property type="term" value="F:transmembrane transporter activity"/>
    <property type="evidence" value="ECO:0007669"/>
    <property type="project" value="InterPro"/>
</dbReference>
<feature type="transmembrane region" description="Helical" evidence="5">
    <location>
        <begin position="234"/>
        <end position="255"/>
    </location>
</feature>